<dbReference type="Proteomes" id="UP000777303">
    <property type="component" value="Unassembled WGS sequence"/>
</dbReference>
<organism evidence="1 2">
    <name type="scientific">Candidatus Paralactobacillus gallistercoris</name>
    <dbReference type="NCBI Taxonomy" id="2838724"/>
    <lineage>
        <taxon>Bacteria</taxon>
        <taxon>Bacillati</taxon>
        <taxon>Bacillota</taxon>
        <taxon>Bacilli</taxon>
        <taxon>Lactobacillales</taxon>
        <taxon>Lactobacillaceae</taxon>
        <taxon>Lactobacillus</taxon>
    </lineage>
</organism>
<accession>A0A948TJJ5</accession>
<protein>
    <submittedName>
        <fullName evidence="1">Uncharacterized protein</fullName>
    </submittedName>
</protein>
<comment type="caution">
    <text evidence="1">The sequence shown here is derived from an EMBL/GenBank/DDBJ whole genome shotgun (WGS) entry which is preliminary data.</text>
</comment>
<name>A0A948TJJ5_9LACO</name>
<dbReference type="AlphaFoldDB" id="A0A948TJJ5"/>
<reference evidence="1" key="2">
    <citation type="submission" date="2021-04" db="EMBL/GenBank/DDBJ databases">
        <authorList>
            <person name="Gilroy R."/>
        </authorList>
    </citation>
    <scope>NUCLEOTIDE SEQUENCE</scope>
    <source>
        <strain evidence="1">F6-6636</strain>
    </source>
</reference>
<sequence length="66" mass="7806">MMRIKAKKQAALWQRIEQRVQLLNRIHELKKLAKHDQQLAKMLTELDPNNIDIDTLLMALQENNNS</sequence>
<gene>
    <name evidence="1" type="ORF">H9901_02945</name>
</gene>
<evidence type="ECO:0000313" key="2">
    <source>
        <dbReference type="Proteomes" id="UP000777303"/>
    </source>
</evidence>
<evidence type="ECO:0000313" key="1">
    <source>
        <dbReference type="EMBL" id="MBU3851636.1"/>
    </source>
</evidence>
<dbReference type="EMBL" id="JAHLFS010000039">
    <property type="protein sequence ID" value="MBU3851636.1"/>
    <property type="molecule type" value="Genomic_DNA"/>
</dbReference>
<reference evidence="1" key="1">
    <citation type="journal article" date="2021" name="PeerJ">
        <title>Extensive microbial diversity within the chicken gut microbiome revealed by metagenomics and culture.</title>
        <authorList>
            <person name="Gilroy R."/>
            <person name="Ravi A."/>
            <person name="Getino M."/>
            <person name="Pursley I."/>
            <person name="Horton D.L."/>
            <person name="Alikhan N.F."/>
            <person name="Baker D."/>
            <person name="Gharbi K."/>
            <person name="Hall N."/>
            <person name="Watson M."/>
            <person name="Adriaenssens E.M."/>
            <person name="Foster-Nyarko E."/>
            <person name="Jarju S."/>
            <person name="Secka A."/>
            <person name="Antonio M."/>
            <person name="Oren A."/>
            <person name="Chaudhuri R.R."/>
            <person name="La Ragione R."/>
            <person name="Hildebrand F."/>
            <person name="Pallen M.J."/>
        </authorList>
    </citation>
    <scope>NUCLEOTIDE SEQUENCE</scope>
    <source>
        <strain evidence="1">F6-6636</strain>
    </source>
</reference>
<proteinExistence type="predicted"/>